<dbReference type="EMBL" id="BAABME010004902">
    <property type="protein sequence ID" value="GAA0163954.1"/>
    <property type="molecule type" value="Genomic_DNA"/>
</dbReference>
<dbReference type="InterPro" id="IPR053134">
    <property type="entry name" value="RNA-dir_DNA_polymerase"/>
</dbReference>
<dbReference type="PANTHER" id="PTHR24559">
    <property type="entry name" value="TRANSPOSON TY3-I GAG-POL POLYPROTEIN"/>
    <property type="match status" value="1"/>
</dbReference>
<accession>A0AAV3QIL4</accession>
<sequence length="113" mass="13244">MPRKLRPYRHSHNKKQEIEKIIAELLESGFIQPSQSAFVSPVILVKKKDGSWRFCMDYRYLNDLTIKHDFPIPIVDDSLDELHAFKIYQGHYDLVVMPFGLSNAPTTFDDMFL</sequence>
<dbReference type="FunFam" id="3.10.10.10:FF:000002">
    <property type="entry name" value="Retrovirus-related Pol polyprotein from transposon 17.6-like protein"/>
    <property type="match status" value="1"/>
</dbReference>
<dbReference type="PANTHER" id="PTHR24559:SF450">
    <property type="entry name" value="RNA-DIRECTED DNA POLYMERASE HOMOLOG"/>
    <property type="match status" value="1"/>
</dbReference>
<protein>
    <recommendedName>
        <fullName evidence="3">Transposon Ty3-I Gag-Pol polyprotein</fullName>
    </recommendedName>
</protein>
<proteinExistence type="predicted"/>
<dbReference type="Proteomes" id="UP001454036">
    <property type="component" value="Unassembled WGS sequence"/>
</dbReference>
<gene>
    <name evidence="1" type="ORF">LIER_19701</name>
</gene>
<comment type="caution">
    <text evidence="1">The sequence shown here is derived from an EMBL/GenBank/DDBJ whole genome shotgun (WGS) entry which is preliminary data.</text>
</comment>
<reference evidence="1 2" key="1">
    <citation type="submission" date="2024-01" db="EMBL/GenBank/DDBJ databases">
        <title>The complete chloroplast genome sequence of Lithospermum erythrorhizon: insights into the phylogenetic relationship among Boraginaceae species and the maternal lineages of purple gromwells.</title>
        <authorList>
            <person name="Okada T."/>
            <person name="Watanabe K."/>
        </authorList>
    </citation>
    <scope>NUCLEOTIDE SEQUENCE [LARGE SCALE GENOMIC DNA]</scope>
</reference>
<dbReference type="CDD" id="cd01647">
    <property type="entry name" value="RT_LTR"/>
    <property type="match status" value="1"/>
</dbReference>
<dbReference type="SUPFAM" id="SSF56672">
    <property type="entry name" value="DNA/RNA polymerases"/>
    <property type="match status" value="1"/>
</dbReference>
<organism evidence="1 2">
    <name type="scientific">Lithospermum erythrorhizon</name>
    <name type="common">Purple gromwell</name>
    <name type="synonym">Lithospermum officinale var. erythrorhizon</name>
    <dbReference type="NCBI Taxonomy" id="34254"/>
    <lineage>
        <taxon>Eukaryota</taxon>
        <taxon>Viridiplantae</taxon>
        <taxon>Streptophyta</taxon>
        <taxon>Embryophyta</taxon>
        <taxon>Tracheophyta</taxon>
        <taxon>Spermatophyta</taxon>
        <taxon>Magnoliopsida</taxon>
        <taxon>eudicotyledons</taxon>
        <taxon>Gunneridae</taxon>
        <taxon>Pentapetalae</taxon>
        <taxon>asterids</taxon>
        <taxon>lamiids</taxon>
        <taxon>Boraginales</taxon>
        <taxon>Boraginaceae</taxon>
        <taxon>Boraginoideae</taxon>
        <taxon>Lithospermeae</taxon>
        <taxon>Lithospermum</taxon>
    </lineage>
</organism>
<name>A0AAV3QIL4_LITER</name>
<evidence type="ECO:0000313" key="1">
    <source>
        <dbReference type="EMBL" id="GAA0163954.1"/>
    </source>
</evidence>
<dbReference type="Gene3D" id="3.10.10.10">
    <property type="entry name" value="HIV Type 1 Reverse Transcriptase, subunit A, domain 1"/>
    <property type="match status" value="1"/>
</dbReference>
<keyword evidence="2" id="KW-1185">Reference proteome</keyword>
<dbReference type="InterPro" id="IPR043502">
    <property type="entry name" value="DNA/RNA_pol_sf"/>
</dbReference>
<dbReference type="AlphaFoldDB" id="A0AAV3QIL4"/>
<evidence type="ECO:0008006" key="3">
    <source>
        <dbReference type="Google" id="ProtNLM"/>
    </source>
</evidence>
<evidence type="ECO:0000313" key="2">
    <source>
        <dbReference type="Proteomes" id="UP001454036"/>
    </source>
</evidence>